<evidence type="ECO:0000256" key="5">
    <source>
        <dbReference type="ARBA" id="ARBA00022692"/>
    </source>
</evidence>
<dbReference type="Proteomes" id="UP000216188">
    <property type="component" value="Unassembled WGS sequence"/>
</dbReference>
<sequence>MMTENISAKTTIHHHDQLPLELFRQGVIACLPTILGFWSIGFAAGAIGALAGFSVLDITLLAVFLYAGSAQFMFYSLHAAGAGVLAIVLGVMLINMRYVLMSSYMAIYFTRASSLQKFVSGALLTDETFGVAAQQGSRTGELPFAWMLGLNVTAWLNWIVANLTGALLAASLPESITQGLSFSLVAMFIGLLLMTWFASRQRLLETIAIAISVAVIAGTSRTLDVNIGVLLATVAAASVSTLLLWRAYTRKHDQ</sequence>
<keyword evidence="7 8" id="KW-0472">Membrane</keyword>
<keyword evidence="4" id="KW-1003">Cell membrane</keyword>
<comment type="caution">
    <text evidence="9">The sequence shown here is derived from an EMBL/GenBank/DDBJ whole genome shotgun (WGS) entry which is preliminary data.</text>
</comment>
<dbReference type="GO" id="GO:0005886">
    <property type="term" value="C:plasma membrane"/>
    <property type="evidence" value="ECO:0007669"/>
    <property type="project" value="UniProtKB-SubCell"/>
</dbReference>
<dbReference type="Pfam" id="PF03591">
    <property type="entry name" value="AzlC"/>
    <property type="match status" value="1"/>
</dbReference>
<dbReference type="AlphaFoldDB" id="A0A256G3G8"/>
<dbReference type="EMBL" id="NNRM01000047">
    <property type="protein sequence ID" value="OYR21530.1"/>
    <property type="molecule type" value="Genomic_DNA"/>
</dbReference>
<keyword evidence="6 8" id="KW-1133">Transmembrane helix</keyword>
<feature type="transmembrane region" description="Helical" evidence="8">
    <location>
        <begin position="225"/>
        <end position="245"/>
    </location>
</feature>
<dbReference type="GO" id="GO:1903785">
    <property type="term" value="P:L-valine transmembrane transport"/>
    <property type="evidence" value="ECO:0007669"/>
    <property type="project" value="TreeGrafter"/>
</dbReference>
<gene>
    <name evidence="9" type="ORF">CEV34_4893</name>
</gene>
<proteinExistence type="inferred from homology"/>
<organism evidence="9 10">
    <name type="scientific">Brucella pseudogrignonensis</name>
    <dbReference type="NCBI Taxonomy" id="419475"/>
    <lineage>
        <taxon>Bacteria</taxon>
        <taxon>Pseudomonadati</taxon>
        <taxon>Pseudomonadota</taxon>
        <taxon>Alphaproteobacteria</taxon>
        <taxon>Hyphomicrobiales</taxon>
        <taxon>Brucellaceae</taxon>
        <taxon>Brucella/Ochrobactrum group</taxon>
        <taxon>Brucella</taxon>
    </lineage>
</organism>
<keyword evidence="5 8" id="KW-0812">Transmembrane</keyword>
<feature type="transmembrane region" description="Helical" evidence="8">
    <location>
        <begin position="144"/>
        <end position="170"/>
    </location>
</feature>
<evidence type="ECO:0000256" key="8">
    <source>
        <dbReference type="SAM" id="Phobius"/>
    </source>
</evidence>
<evidence type="ECO:0000256" key="2">
    <source>
        <dbReference type="ARBA" id="ARBA00010735"/>
    </source>
</evidence>
<keyword evidence="3" id="KW-0813">Transport</keyword>
<evidence type="ECO:0000256" key="3">
    <source>
        <dbReference type="ARBA" id="ARBA00022448"/>
    </source>
</evidence>
<dbReference type="InterPro" id="IPR011606">
    <property type="entry name" value="Brnchd-chn_aa_trnsp_permease"/>
</dbReference>
<evidence type="ECO:0000256" key="4">
    <source>
        <dbReference type="ARBA" id="ARBA00022475"/>
    </source>
</evidence>
<evidence type="ECO:0000256" key="1">
    <source>
        <dbReference type="ARBA" id="ARBA00004651"/>
    </source>
</evidence>
<reference evidence="9 10" key="1">
    <citation type="submission" date="2017-07" db="EMBL/GenBank/DDBJ databases">
        <title>Phylogenetic study on the rhizospheric bacterium Ochrobactrum sp. A44.</title>
        <authorList>
            <person name="Krzyzanowska D.M."/>
            <person name="Ossowicki A."/>
            <person name="Rajewska M."/>
            <person name="Maciag T."/>
            <person name="Kaczynski Z."/>
            <person name="Czerwicka M."/>
            <person name="Jafra S."/>
        </authorList>
    </citation>
    <scope>NUCLEOTIDE SEQUENCE [LARGE SCALE GENOMIC DNA]</scope>
    <source>
        <strain evidence="9 10">CCUG 30717</strain>
    </source>
</reference>
<evidence type="ECO:0000313" key="10">
    <source>
        <dbReference type="Proteomes" id="UP000216188"/>
    </source>
</evidence>
<accession>A0A256G3G8</accession>
<dbReference type="PANTHER" id="PTHR34979">
    <property type="entry name" value="INNER MEMBRANE PROTEIN YGAZ"/>
    <property type="match status" value="1"/>
</dbReference>
<name>A0A256G3G8_9HYPH</name>
<comment type="subcellular location">
    <subcellularLocation>
        <location evidence="1">Cell membrane</location>
        <topology evidence="1">Multi-pass membrane protein</topology>
    </subcellularLocation>
</comment>
<feature type="transmembrane region" description="Helical" evidence="8">
    <location>
        <begin position="73"/>
        <end position="95"/>
    </location>
</feature>
<evidence type="ECO:0000313" key="9">
    <source>
        <dbReference type="EMBL" id="OYR21530.1"/>
    </source>
</evidence>
<keyword evidence="10" id="KW-1185">Reference proteome</keyword>
<feature type="transmembrane region" description="Helical" evidence="8">
    <location>
        <begin position="203"/>
        <end position="219"/>
    </location>
</feature>
<comment type="similarity">
    <text evidence="2">Belongs to the AzlC family.</text>
</comment>
<evidence type="ECO:0000256" key="7">
    <source>
        <dbReference type="ARBA" id="ARBA00023136"/>
    </source>
</evidence>
<dbReference type="RefSeq" id="WP_210199591.1">
    <property type="nucleotide sequence ID" value="NZ_JBHEEM010000002.1"/>
</dbReference>
<protein>
    <submittedName>
        <fullName evidence="9">AzlC family protein</fullName>
    </submittedName>
</protein>
<dbReference type="PANTHER" id="PTHR34979:SF1">
    <property type="entry name" value="INNER MEMBRANE PROTEIN YGAZ"/>
    <property type="match status" value="1"/>
</dbReference>
<evidence type="ECO:0000256" key="6">
    <source>
        <dbReference type="ARBA" id="ARBA00022989"/>
    </source>
</evidence>
<feature type="transmembrane region" description="Helical" evidence="8">
    <location>
        <begin position="176"/>
        <end position="196"/>
    </location>
</feature>